<dbReference type="Gene3D" id="2.120.10.30">
    <property type="entry name" value="TolB, C-terminal domain"/>
    <property type="match status" value="1"/>
</dbReference>
<dbReference type="EMBL" id="JACYTO010000001">
    <property type="protein sequence ID" value="MBD8501453.1"/>
    <property type="molecule type" value="Genomic_DNA"/>
</dbReference>
<keyword evidence="2" id="KW-1185">Reference proteome</keyword>
<dbReference type="SUPFAM" id="SSF101898">
    <property type="entry name" value="NHL repeat"/>
    <property type="match status" value="1"/>
</dbReference>
<name>A0ABR9B4Y9_9RHOO</name>
<reference evidence="2" key="1">
    <citation type="submission" date="2023-07" db="EMBL/GenBank/DDBJ databases">
        <title>Thauera sp. CAU 1555 isolated from sand of Yaerae Beach.</title>
        <authorList>
            <person name="Kim W."/>
        </authorList>
    </citation>
    <scope>NUCLEOTIDE SEQUENCE [LARGE SCALE GENOMIC DNA]</scope>
    <source>
        <strain evidence="2">CAU 1555</strain>
    </source>
</reference>
<dbReference type="InterPro" id="IPR011042">
    <property type="entry name" value="6-blade_b-propeller_TolB-like"/>
</dbReference>
<evidence type="ECO:0000313" key="1">
    <source>
        <dbReference type="EMBL" id="MBD8501453.1"/>
    </source>
</evidence>
<evidence type="ECO:0000313" key="2">
    <source>
        <dbReference type="Proteomes" id="UP000603602"/>
    </source>
</evidence>
<comment type="caution">
    <text evidence="1">The sequence shown here is derived from an EMBL/GenBank/DDBJ whole genome shotgun (WGS) entry which is preliminary data.</text>
</comment>
<sequence>MSKPESADVLPCNLSDNEHFQQVVDRVVSRRGFLKSSLGLSAAVFLAGPLAACGGGDSDDDDEQKGPRIGFKAVAASTADAIVVPEGYSYQVLAPWGSALFVDSPAWRTDGTNTAAEQARQVGDNHDGMHFFPIDGQSSNEGLLVVNHEYVNPEYLYGAEFMTPWTVEKANKALAAHGVSVLHIVRNAAGKWEVKLDSSYNRRITGTTPMTLSGPVAGSDLVKTGADSSGMTVLGTLNNCANGYTPWGTYLTCEENFNGYFGTTSSDEAALTPALRRYGFAKDGFGYRWHEVIDRFDYAKEPNEGNRFGWVVEIDPFDPDSTPVKHTALGRFKHENAAYAIADDGRLVVYMGDDERFDYIYKFVSDGVYVPAQGKANSALLSAGKLYVARFEAGSAAGDMMGAGQWLLLDKSNPLLAGDADLPTQADVLTYARIAADKVGATKMDRPEWIAVHPETGEVYCCLTNNSRRTEAQIDDANPRAGNDYGQIIRWREAGGAAADSFDWDLFVLAGNPVAVPDRKDLRSGSSNINADNTFNSPDGLAFDQDGRLWIQTDGNYSNAGKYAGQGNNQVLCANPATGEIRRFAVGPKACEITGLSFTPDGRTLFINIQHPGEAGSNPEEVAMNPLSVSTWPDAAGGRPRSATVVITRNDGGVIGA</sequence>
<organism evidence="1 2">
    <name type="scientific">Thauera sedimentorum</name>
    <dbReference type="NCBI Taxonomy" id="2767595"/>
    <lineage>
        <taxon>Bacteria</taxon>
        <taxon>Pseudomonadati</taxon>
        <taxon>Pseudomonadota</taxon>
        <taxon>Betaproteobacteria</taxon>
        <taxon>Rhodocyclales</taxon>
        <taxon>Zoogloeaceae</taxon>
        <taxon>Thauera</taxon>
    </lineage>
</organism>
<dbReference type="PANTHER" id="PTHR35399:SF2">
    <property type="entry name" value="DUF839 DOMAIN-CONTAINING PROTEIN"/>
    <property type="match status" value="1"/>
</dbReference>
<dbReference type="PANTHER" id="PTHR35399">
    <property type="entry name" value="SLR8030 PROTEIN"/>
    <property type="match status" value="1"/>
</dbReference>
<dbReference type="Proteomes" id="UP000603602">
    <property type="component" value="Unassembled WGS sequence"/>
</dbReference>
<dbReference type="Pfam" id="PF05787">
    <property type="entry name" value="PhoX"/>
    <property type="match status" value="1"/>
</dbReference>
<dbReference type="InterPro" id="IPR006311">
    <property type="entry name" value="TAT_signal"/>
</dbReference>
<accession>A0ABR9B4Y9</accession>
<gene>
    <name evidence="1" type="ORF">IFO67_01000</name>
</gene>
<dbReference type="RefSeq" id="WP_187716309.1">
    <property type="nucleotide sequence ID" value="NZ_JACTAH010000001.1"/>
</dbReference>
<dbReference type="InterPro" id="IPR008557">
    <property type="entry name" value="PhoX"/>
</dbReference>
<proteinExistence type="predicted"/>
<protein>
    <submittedName>
        <fullName evidence="1">PhoX family phosphatase</fullName>
    </submittedName>
</protein>
<dbReference type="PROSITE" id="PS51318">
    <property type="entry name" value="TAT"/>
    <property type="match status" value="1"/>
</dbReference>